<comment type="caution">
    <text evidence="2">The sequence shown here is derived from an EMBL/GenBank/DDBJ whole genome shotgun (WGS) entry which is preliminary data.</text>
</comment>
<dbReference type="EMBL" id="BSOY01000015">
    <property type="protein sequence ID" value="GLS00992.1"/>
    <property type="molecule type" value="Genomic_DNA"/>
</dbReference>
<feature type="chain" id="PRO_5046065499" description="DUF3551 domain-containing protein" evidence="1">
    <location>
        <begin position="26"/>
        <end position="74"/>
    </location>
</feature>
<name>A0ABQ6BIG3_9CAUL</name>
<keyword evidence="3" id="KW-1185">Reference proteome</keyword>
<evidence type="ECO:0008006" key="4">
    <source>
        <dbReference type="Google" id="ProtNLM"/>
    </source>
</evidence>
<protein>
    <recommendedName>
        <fullName evidence="4">DUF3551 domain-containing protein</fullName>
    </recommendedName>
</protein>
<accession>A0ABQ6BIG3</accession>
<proteinExistence type="predicted"/>
<dbReference type="RefSeq" id="WP_284221827.1">
    <property type="nucleotide sequence ID" value="NZ_BSOY01000015.1"/>
</dbReference>
<dbReference type="Proteomes" id="UP001156921">
    <property type="component" value="Unassembled WGS sequence"/>
</dbReference>
<gene>
    <name evidence="2" type="ORF">GCM10007859_10020</name>
</gene>
<feature type="signal peptide" evidence="1">
    <location>
        <begin position="1"/>
        <end position="25"/>
    </location>
</feature>
<keyword evidence="1" id="KW-0732">Signal</keyword>
<reference evidence="3" key="1">
    <citation type="journal article" date="2019" name="Int. J. Syst. Evol. Microbiol.">
        <title>The Global Catalogue of Microorganisms (GCM) 10K type strain sequencing project: providing services to taxonomists for standard genome sequencing and annotation.</title>
        <authorList>
            <consortium name="The Broad Institute Genomics Platform"/>
            <consortium name="The Broad Institute Genome Sequencing Center for Infectious Disease"/>
            <person name="Wu L."/>
            <person name="Ma J."/>
        </authorList>
    </citation>
    <scope>NUCLEOTIDE SEQUENCE [LARGE SCALE GENOMIC DNA]</scope>
    <source>
        <strain evidence="3">NBRC 110107</strain>
    </source>
</reference>
<sequence>MKGFSRLVAGALFAAATLTAIPSLAQQAPPPKATVCDETWVPQCVVNPDGSYHCVYVLVSNNCREVEITINPDP</sequence>
<evidence type="ECO:0000256" key="1">
    <source>
        <dbReference type="SAM" id="SignalP"/>
    </source>
</evidence>
<evidence type="ECO:0000313" key="2">
    <source>
        <dbReference type="EMBL" id="GLS00992.1"/>
    </source>
</evidence>
<evidence type="ECO:0000313" key="3">
    <source>
        <dbReference type="Proteomes" id="UP001156921"/>
    </source>
</evidence>
<organism evidence="2 3">
    <name type="scientific">Brevundimonas denitrificans</name>
    <dbReference type="NCBI Taxonomy" id="1443434"/>
    <lineage>
        <taxon>Bacteria</taxon>
        <taxon>Pseudomonadati</taxon>
        <taxon>Pseudomonadota</taxon>
        <taxon>Alphaproteobacteria</taxon>
        <taxon>Caulobacterales</taxon>
        <taxon>Caulobacteraceae</taxon>
        <taxon>Brevundimonas</taxon>
    </lineage>
</organism>